<dbReference type="Gene3D" id="3.40.50.150">
    <property type="entry name" value="Vaccinia Virus protein VP39"/>
    <property type="match status" value="1"/>
</dbReference>
<dbReference type="OrthoDB" id="1018at2157"/>
<keyword evidence="2" id="KW-0489">Methyltransferase</keyword>
<dbReference type="GeneID" id="24891326"/>
<dbReference type="SUPFAM" id="SSF53335">
    <property type="entry name" value="S-adenosyl-L-methionine-dependent methyltransferases"/>
    <property type="match status" value="1"/>
</dbReference>
<dbReference type="STRING" id="1301915.JH146_0724"/>
<evidence type="ECO:0000313" key="3">
    <source>
        <dbReference type="Proteomes" id="UP000028781"/>
    </source>
</evidence>
<dbReference type="AlphaFoldDB" id="A0A076LFG9"/>
<organism evidence="2 3">
    <name type="scientific">Methanocaldococcus bathoardescens</name>
    <dbReference type="NCBI Taxonomy" id="1301915"/>
    <lineage>
        <taxon>Archaea</taxon>
        <taxon>Methanobacteriati</taxon>
        <taxon>Methanobacteriota</taxon>
        <taxon>Methanomada group</taxon>
        <taxon>Methanococci</taxon>
        <taxon>Methanococcales</taxon>
        <taxon>Methanocaldococcaceae</taxon>
        <taxon>Methanocaldococcus</taxon>
    </lineage>
</organism>
<name>A0A076LFG9_9EURY</name>
<dbReference type="HOGENOM" id="CLU_037990_14_1_2"/>
<dbReference type="GO" id="GO:0008757">
    <property type="term" value="F:S-adenosylmethionine-dependent methyltransferase activity"/>
    <property type="evidence" value="ECO:0007669"/>
    <property type="project" value="InterPro"/>
</dbReference>
<dbReference type="EMBL" id="CP009149">
    <property type="protein sequence ID" value="AIJ05572.1"/>
    <property type="molecule type" value="Genomic_DNA"/>
</dbReference>
<dbReference type="Pfam" id="PF08241">
    <property type="entry name" value="Methyltransf_11"/>
    <property type="match status" value="1"/>
</dbReference>
<dbReference type="InterPro" id="IPR029063">
    <property type="entry name" value="SAM-dependent_MTases_sf"/>
</dbReference>
<evidence type="ECO:0000313" key="2">
    <source>
        <dbReference type="EMBL" id="AIJ05572.1"/>
    </source>
</evidence>
<protein>
    <submittedName>
        <fullName evidence="2">Methyltransferase</fullName>
    </submittedName>
</protein>
<dbReference type="GO" id="GO:0032259">
    <property type="term" value="P:methylation"/>
    <property type="evidence" value="ECO:0007669"/>
    <property type="project" value="UniProtKB-KW"/>
</dbReference>
<gene>
    <name evidence="2" type="ORF">JH146_0724</name>
</gene>
<keyword evidence="2" id="KW-0808">Transferase</keyword>
<dbReference type="CDD" id="cd02440">
    <property type="entry name" value="AdoMet_MTases"/>
    <property type="match status" value="1"/>
</dbReference>
<dbReference type="InterPro" id="IPR013216">
    <property type="entry name" value="Methyltransf_11"/>
</dbReference>
<reference evidence="2 3" key="1">
    <citation type="journal article" date="2015" name="Int. J. Syst. Evol. Microbiol.">
        <title>M ethanocaldococcus bathoardescens sp. nov., a hyperthermophilic methanogen isolated from a volcanically active deep-sea hydrothermal vent.</title>
        <authorList>
            <person name="Stewart L.C."/>
            <person name="Jung J.H."/>
            <person name="Kim Y.T."/>
            <person name="Kwon S.W."/>
            <person name="Park C.S."/>
            <person name="Holden J.F."/>
        </authorList>
    </citation>
    <scope>NUCLEOTIDE SEQUENCE [LARGE SCALE GENOMIC DNA]</scope>
    <source>
        <strain evidence="2 3">JH146</strain>
    </source>
</reference>
<dbReference type="KEGG" id="mjh:JH146_0724"/>
<proteinExistence type="predicted"/>
<dbReference type="RefSeq" id="WP_048201739.1">
    <property type="nucleotide sequence ID" value="NZ_CP009149.1"/>
</dbReference>
<feature type="domain" description="Methyltransferase type 11" evidence="1">
    <location>
        <begin position="39"/>
        <end position="124"/>
    </location>
</feature>
<evidence type="ECO:0000259" key="1">
    <source>
        <dbReference type="Pfam" id="PF08241"/>
    </source>
</evidence>
<dbReference type="PANTHER" id="PTHR43591">
    <property type="entry name" value="METHYLTRANSFERASE"/>
    <property type="match status" value="1"/>
</dbReference>
<sequence>MNVFDKYAEEYDRWFDENEIIYKSEIEALKRHIPEGKGLEIGIGTGRFAKPFNIKIGVDISKEMAKIAEKRGIKVIIAKGEDLPFKDEEFDFVLINTVLEFAENPKKMIEEARRVLKSGGKIIIGIIDKNSFLGKIYEEKKQKSKFYKDANFLSAKEVIEMLKELGFKNIKVTQTIFKEIDKVDKVEVKDGYGEGGFVAISAEKI</sequence>
<keyword evidence="3" id="KW-1185">Reference proteome</keyword>
<dbReference type="Proteomes" id="UP000028781">
    <property type="component" value="Chromosome"/>
</dbReference>
<accession>A0A076LFG9</accession>